<dbReference type="Gene3D" id="3.90.1150.10">
    <property type="entry name" value="Aspartate Aminotransferase, domain 1"/>
    <property type="match status" value="1"/>
</dbReference>
<feature type="domain" description="Aminotransferase class I/classII large" evidence="6">
    <location>
        <begin position="40"/>
        <end position="374"/>
    </location>
</feature>
<dbReference type="PANTHER" id="PTHR43525">
    <property type="entry name" value="PROTEIN MALY"/>
    <property type="match status" value="1"/>
</dbReference>
<reference evidence="7" key="1">
    <citation type="submission" date="2021-11" db="EMBL/GenBank/DDBJ databases">
        <authorList>
            <person name="Rodrigo-Torres L."/>
            <person name="Arahal R. D."/>
            <person name="Lucena T."/>
        </authorList>
    </citation>
    <scope>NUCLEOTIDE SEQUENCE</scope>
    <source>
        <strain evidence="7">CECT 7929</strain>
    </source>
</reference>
<protein>
    <recommendedName>
        <fullName evidence="2">cysteine-S-conjugate beta-lyase</fullName>
        <ecNumber evidence="2">4.4.1.13</ecNumber>
    </recommendedName>
</protein>
<dbReference type="EC" id="4.4.1.13" evidence="2"/>
<dbReference type="GO" id="GO:0047804">
    <property type="term" value="F:cysteine-S-conjugate beta-lyase activity"/>
    <property type="evidence" value="ECO:0007669"/>
    <property type="project" value="UniProtKB-EC"/>
</dbReference>
<evidence type="ECO:0000313" key="8">
    <source>
        <dbReference type="Proteomes" id="UP000838672"/>
    </source>
</evidence>
<dbReference type="RefSeq" id="WP_237466998.1">
    <property type="nucleotide sequence ID" value="NZ_CAKLDI010000001.1"/>
</dbReference>
<proteinExistence type="inferred from homology"/>
<evidence type="ECO:0000256" key="2">
    <source>
        <dbReference type="ARBA" id="ARBA00012224"/>
    </source>
</evidence>
<evidence type="ECO:0000256" key="3">
    <source>
        <dbReference type="ARBA" id="ARBA00022898"/>
    </source>
</evidence>
<comment type="cofactor">
    <cofactor evidence="1">
        <name>pyridoxal 5'-phosphate</name>
        <dbReference type="ChEBI" id="CHEBI:597326"/>
    </cofactor>
</comment>
<dbReference type="InterPro" id="IPR051798">
    <property type="entry name" value="Class-II_PLP-Dep_Aminotrans"/>
</dbReference>
<name>A0ABN8E012_9VIBR</name>
<dbReference type="Gene3D" id="3.40.640.10">
    <property type="entry name" value="Type I PLP-dependent aspartate aminotransferase-like (Major domain)"/>
    <property type="match status" value="1"/>
</dbReference>
<evidence type="ECO:0000256" key="4">
    <source>
        <dbReference type="ARBA" id="ARBA00023239"/>
    </source>
</evidence>
<keyword evidence="8" id="KW-1185">Reference proteome</keyword>
<sequence>MMKHNFEQFIDRKGTQCWKWDQEGSLVSYPMGCADTDFRAPQEIVDALKSKIDEGILAYGEGVPSALNEALAGYYQRRHNMSVAPQHFIYFSGIIVAMKIVLDAFTVAGDKVIVQTPAFHNFGHLLDVNGRIMLENELVFNAQTRQYQVDFEELEAQASDPRCKVMVLCNPHNPVGKAFSKEELLQIHRICSCHGVMVFSDEVHGDIYYDGKQHVPYLSIGENVEQHAMIVSASGKTFNIHGMYASYLMICDEELKTRFQQAASRMHFDYSILGALANTVAYSGECDYYIDGLVGYLQTNLDYIRAFLKDNDIAVQLIEPDATYLVWLDFSQWNIPGAGLKQLLAKHGLGINEGEKFGKGGAGFVRMNTACHMDTLIGAMNAIKKAYEQEVKNK</sequence>
<dbReference type="InterPro" id="IPR004839">
    <property type="entry name" value="Aminotransferase_I/II_large"/>
</dbReference>
<dbReference type="InterPro" id="IPR015424">
    <property type="entry name" value="PyrdxlP-dep_Trfase"/>
</dbReference>
<accession>A0ABN8E012</accession>
<evidence type="ECO:0000256" key="1">
    <source>
        <dbReference type="ARBA" id="ARBA00001933"/>
    </source>
</evidence>
<evidence type="ECO:0000313" key="7">
    <source>
        <dbReference type="EMBL" id="CAH0534404.1"/>
    </source>
</evidence>
<dbReference type="Proteomes" id="UP000838672">
    <property type="component" value="Unassembled WGS sequence"/>
</dbReference>
<comment type="caution">
    <text evidence="7">The sequence shown here is derived from an EMBL/GenBank/DDBJ whole genome shotgun (WGS) entry which is preliminary data.</text>
</comment>
<dbReference type="CDD" id="cd00609">
    <property type="entry name" value="AAT_like"/>
    <property type="match status" value="1"/>
</dbReference>
<dbReference type="EMBL" id="CAKLDI010000001">
    <property type="protein sequence ID" value="CAH0534404.1"/>
    <property type="molecule type" value="Genomic_DNA"/>
</dbReference>
<evidence type="ECO:0000259" key="6">
    <source>
        <dbReference type="Pfam" id="PF00155"/>
    </source>
</evidence>
<keyword evidence="3" id="KW-0663">Pyridoxal phosphate</keyword>
<dbReference type="Pfam" id="PF00155">
    <property type="entry name" value="Aminotran_1_2"/>
    <property type="match status" value="1"/>
</dbReference>
<evidence type="ECO:0000256" key="5">
    <source>
        <dbReference type="ARBA" id="ARBA00037974"/>
    </source>
</evidence>
<comment type="similarity">
    <text evidence="5">Belongs to the class-II pyridoxal-phosphate-dependent aminotransferase family. MalY/PatB cystathionine beta-lyase subfamily.</text>
</comment>
<keyword evidence="4 7" id="KW-0456">Lyase</keyword>
<dbReference type="SUPFAM" id="SSF53383">
    <property type="entry name" value="PLP-dependent transferases"/>
    <property type="match status" value="1"/>
</dbReference>
<dbReference type="InterPro" id="IPR015421">
    <property type="entry name" value="PyrdxlP-dep_Trfase_major"/>
</dbReference>
<organism evidence="7 8">
    <name type="scientific">Vibrio stylophorae</name>
    <dbReference type="NCBI Taxonomy" id="659351"/>
    <lineage>
        <taxon>Bacteria</taxon>
        <taxon>Pseudomonadati</taxon>
        <taxon>Pseudomonadota</taxon>
        <taxon>Gammaproteobacteria</taxon>
        <taxon>Vibrionales</taxon>
        <taxon>Vibrionaceae</taxon>
        <taxon>Vibrio</taxon>
    </lineage>
</organism>
<dbReference type="PANTHER" id="PTHR43525:SF1">
    <property type="entry name" value="PROTEIN MALY"/>
    <property type="match status" value="1"/>
</dbReference>
<dbReference type="InterPro" id="IPR015422">
    <property type="entry name" value="PyrdxlP-dep_Trfase_small"/>
</dbReference>
<gene>
    <name evidence="7" type="primary">patB_2</name>
    <name evidence="7" type="ORF">VST7929_02335</name>
</gene>